<feature type="domain" description="Dystroglycan-type cadherin-like" evidence="1">
    <location>
        <begin position="107"/>
        <end position="210"/>
    </location>
</feature>
<dbReference type="InterPro" id="IPR013783">
    <property type="entry name" value="Ig-like_fold"/>
</dbReference>
<dbReference type="SUPFAM" id="SSF49313">
    <property type="entry name" value="Cadherin-like"/>
    <property type="match status" value="4"/>
</dbReference>
<sequence>FPFNSQVPTVARVGQQYSFQISDSTFAPPSPNYLYTISQHPAWLTIDSATRTLQGTPGTSDAGSETFVLTAAGESGAAQMSCTLVVSADLAPRLVGDISEQLSETANLSSSTPPVVTLLPSTQFKFDFEQDSFIDIVQRRLYYYATLADHTPLPSWLRFDAEKLTFSGNAPDLSAFPQSWVINLIASDVAGFSGSTASFTIAIGTQQLVFVPGEQEWNITAGKAVNITTLQNELYRNNAKLSPGSLRSALADLPSWLEFDPSTLAITGNAPDDFKAENITITVTDGVGNTAMSVINLVAGNSSLFNGQIGTLSAQAGADFSYHLEDSLFTQRDLDISVNLPTSATWLTYDAEGRELTGMVPSTAQAATLRATITAKSGDDDQGQTQIFTIDVEAATRPS</sequence>
<dbReference type="OrthoDB" id="41532at2759"/>
<dbReference type="EMBL" id="ML992681">
    <property type="protein sequence ID" value="KAF2210463.1"/>
    <property type="molecule type" value="Genomic_DNA"/>
</dbReference>
<dbReference type="InterPro" id="IPR006644">
    <property type="entry name" value="Cadg"/>
</dbReference>
<dbReference type="GO" id="GO:0016020">
    <property type="term" value="C:membrane"/>
    <property type="evidence" value="ECO:0007669"/>
    <property type="project" value="InterPro"/>
</dbReference>
<proteinExistence type="predicted"/>
<feature type="domain" description="Dystroglycan-type cadherin-like" evidence="1">
    <location>
        <begin position="304"/>
        <end position="399"/>
    </location>
</feature>
<dbReference type="Proteomes" id="UP000799539">
    <property type="component" value="Unassembled WGS sequence"/>
</dbReference>
<reference evidence="2" key="1">
    <citation type="journal article" date="2020" name="Stud. Mycol.">
        <title>101 Dothideomycetes genomes: a test case for predicting lifestyles and emergence of pathogens.</title>
        <authorList>
            <person name="Haridas S."/>
            <person name="Albert R."/>
            <person name="Binder M."/>
            <person name="Bloem J."/>
            <person name="Labutti K."/>
            <person name="Salamov A."/>
            <person name="Andreopoulos B."/>
            <person name="Baker S."/>
            <person name="Barry K."/>
            <person name="Bills G."/>
            <person name="Bluhm B."/>
            <person name="Cannon C."/>
            <person name="Castanera R."/>
            <person name="Culley D."/>
            <person name="Daum C."/>
            <person name="Ezra D."/>
            <person name="Gonzalez J."/>
            <person name="Henrissat B."/>
            <person name="Kuo A."/>
            <person name="Liang C."/>
            <person name="Lipzen A."/>
            <person name="Lutzoni F."/>
            <person name="Magnuson J."/>
            <person name="Mondo S."/>
            <person name="Nolan M."/>
            <person name="Ohm R."/>
            <person name="Pangilinan J."/>
            <person name="Park H.-J."/>
            <person name="Ramirez L."/>
            <person name="Alfaro M."/>
            <person name="Sun H."/>
            <person name="Tritt A."/>
            <person name="Yoshinaga Y."/>
            <person name="Zwiers L.-H."/>
            <person name="Turgeon B."/>
            <person name="Goodwin S."/>
            <person name="Spatafora J."/>
            <person name="Crous P."/>
            <person name="Grigoriev I."/>
        </authorList>
    </citation>
    <scope>NUCLEOTIDE SEQUENCE</scope>
    <source>
        <strain evidence="2">SCOH1-5</strain>
    </source>
</reference>
<evidence type="ECO:0000313" key="3">
    <source>
        <dbReference type="Proteomes" id="UP000799539"/>
    </source>
</evidence>
<feature type="non-terminal residue" evidence="2">
    <location>
        <position position="399"/>
    </location>
</feature>
<dbReference type="InterPro" id="IPR015919">
    <property type="entry name" value="Cadherin-like_sf"/>
</dbReference>
<keyword evidence="3" id="KW-1185">Reference proteome</keyword>
<dbReference type="AlphaFoldDB" id="A0A6A6FAU1"/>
<organism evidence="2 3">
    <name type="scientific">Cercospora zeae-maydis SCOH1-5</name>
    <dbReference type="NCBI Taxonomy" id="717836"/>
    <lineage>
        <taxon>Eukaryota</taxon>
        <taxon>Fungi</taxon>
        <taxon>Dikarya</taxon>
        <taxon>Ascomycota</taxon>
        <taxon>Pezizomycotina</taxon>
        <taxon>Dothideomycetes</taxon>
        <taxon>Dothideomycetidae</taxon>
        <taxon>Mycosphaerellales</taxon>
        <taxon>Mycosphaerellaceae</taxon>
        <taxon>Cercospora</taxon>
    </lineage>
</organism>
<dbReference type="Gene3D" id="2.60.40.10">
    <property type="entry name" value="Immunoglobulins"/>
    <property type="match status" value="4"/>
</dbReference>
<feature type="non-terminal residue" evidence="2">
    <location>
        <position position="1"/>
    </location>
</feature>
<dbReference type="Pfam" id="PF05345">
    <property type="entry name" value="He_PIG"/>
    <property type="match status" value="4"/>
</dbReference>
<feature type="domain" description="Dystroglycan-type cadherin-like" evidence="1">
    <location>
        <begin position="1"/>
        <end position="93"/>
    </location>
</feature>
<dbReference type="SMART" id="SM00736">
    <property type="entry name" value="CADG"/>
    <property type="match status" value="3"/>
</dbReference>
<name>A0A6A6FAU1_9PEZI</name>
<evidence type="ECO:0000313" key="2">
    <source>
        <dbReference type="EMBL" id="KAF2210463.1"/>
    </source>
</evidence>
<protein>
    <recommendedName>
        <fullName evidence="1">Dystroglycan-type cadherin-like domain-containing protein</fullName>
    </recommendedName>
</protein>
<gene>
    <name evidence="2" type="ORF">CERZMDRAFT_16792</name>
</gene>
<accession>A0A6A6FAU1</accession>
<dbReference type="GO" id="GO:0005509">
    <property type="term" value="F:calcium ion binding"/>
    <property type="evidence" value="ECO:0007669"/>
    <property type="project" value="InterPro"/>
</dbReference>
<evidence type="ECO:0000259" key="1">
    <source>
        <dbReference type="SMART" id="SM00736"/>
    </source>
</evidence>